<protein>
    <submittedName>
        <fullName evidence="1">Uncharacterized protein</fullName>
    </submittedName>
</protein>
<gene>
    <name evidence="1" type="ORF">SAMEA1982600_03788</name>
</gene>
<dbReference type="AlphaFoldDB" id="A0A157QNY8"/>
<dbReference type="Proteomes" id="UP000077037">
    <property type="component" value="Unassembled WGS sequence"/>
</dbReference>
<dbReference type="EMBL" id="FKBS01000025">
    <property type="protein sequence ID" value="SAI47294.1"/>
    <property type="molecule type" value="Genomic_DNA"/>
</dbReference>
<reference evidence="1 2" key="1">
    <citation type="submission" date="2016-03" db="EMBL/GenBank/DDBJ databases">
        <authorList>
            <consortium name="Pathogen Informatics"/>
        </authorList>
    </citation>
    <scope>NUCLEOTIDE SEQUENCE [LARGE SCALE GENOMIC DNA]</scope>
    <source>
        <strain evidence="1 2">NCTC13364</strain>
    </source>
</reference>
<organism evidence="1 2">
    <name type="scientific">Bordetella ansorpii</name>
    <dbReference type="NCBI Taxonomy" id="288768"/>
    <lineage>
        <taxon>Bacteria</taxon>
        <taxon>Pseudomonadati</taxon>
        <taxon>Pseudomonadota</taxon>
        <taxon>Betaproteobacteria</taxon>
        <taxon>Burkholderiales</taxon>
        <taxon>Alcaligenaceae</taxon>
        <taxon>Bordetella</taxon>
    </lineage>
</organism>
<sequence>MDSEDRETQTRRTKLRQWIFAHFPTVTAFASQYGLNQGEISGLLRNKSFGPKRARSLEKKVGMPIRHLELDEHADPVAPRVAWPFKLSTYDAYQKLSAAKRRELDIRIAEFIAGATLPPNKTVTKRAARPTGGE</sequence>
<evidence type="ECO:0000313" key="2">
    <source>
        <dbReference type="Proteomes" id="UP000077037"/>
    </source>
</evidence>
<accession>A0A157QNY8</accession>
<evidence type="ECO:0000313" key="1">
    <source>
        <dbReference type="EMBL" id="SAI47294.1"/>
    </source>
</evidence>
<name>A0A157QNY8_9BORD</name>
<proteinExistence type="predicted"/>